<dbReference type="EMBL" id="CP003009">
    <property type="protein sequence ID" value="AEO64685.1"/>
    <property type="molecule type" value="Genomic_DNA"/>
</dbReference>
<evidence type="ECO:0000313" key="1">
    <source>
        <dbReference type="EMBL" id="AEO64685.1"/>
    </source>
</evidence>
<dbReference type="GeneID" id="11523844"/>
<dbReference type="HOGENOM" id="CLU_2984808_0_0_1"/>
<dbReference type="AlphaFoldDB" id="G2QVV3"/>
<keyword evidence="2" id="KW-1185">Reference proteome</keyword>
<reference evidence="1 2" key="1">
    <citation type="journal article" date="2011" name="Nat. Biotechnol.">
        <title>Comparative genomic analysis of the thermophilic biomass-degrading fungi Myceliophthora thermophila and Thielavia terrestris.</title>
        <authorList>
            <person name="Berka R.M."/>
            <person name="Grigoriev I.V."/>
            <person name="Otillar R."/>
            <person name="Salamov A."/>
            <person name="Grimwood J."/>
            <person name="Reid I."/>
            <person name="Ishmael N."/>
            <person name="John T."/>
            <person name="Darmond C."/>
            <person name="Moisan M.-C."/>
            <person name="Henrissat B."/>
            <person name="Coutinho P.M."/>
            <person name="Lombard V."/>
            <person name="Natvig D.O."/>
            <person name="Lindquist E."/>
            <person name="Schmutz J."/>
            <person name="Lucas S."/>
            <person name="Harris P."/>
            <person name="Powlowski J."/>
            <person name="Bellemare A."/>
            <person name="Taylor D."/>
            <person name="Butler G."/>
            <person name="de Vries R.P."/>
            <person name="Allijn I.E."/>
            <person name="van den Brink J."/>
            <person name="Ushinsky S."/>
            <person name="Storms R."/>
            <person name="Powell A.J."/>
            <person name="Paulsen I.T."/>
            <person name="Elbourne L.D.H."/>
            <person name="Baker S.E."/>
            <person name="Magnuson J."/>
            <person name="LaBoissiere S."/>
            <person name="Clutterbuck A.J."/>
            <person name="Martinez D."/>
            <person name="Wogulis M."/>
            <person name="de Leon A.L."/>
            <person name="Rey M.W."/>
            <person name="Tsang A."/>
        </authorList>
    </citation>
    <scope>NUCLEOTIDE SEQUENCE [LARGE SCALE GENOMIC DNA]</scope>
    <source>
        <strain evidence="2">ATCC 38088 / NRRL 8126</strain>
    </source>
</reference>
<accession>G2QVV3</accession>
<name>G2QVV3_THETT</name>
<dbReference type="RefSeq" id="XP_003651021.1">
    <property type="nucleotide sequence ID" value="XM_003650973.1"/>
</dbReference>
<gene>
    <name evidence="1" type="ORF">THITE_48913</name>
</gene>
<sequence length="62" mass="7231">PRYRNKLFSSRYIILISDFFQLPPIAKKLLFTNIANLSATKVVGYNVYLAFDYTVELKEVVK</sequence>
<organism evidence="1 2">
    <name type="scientific">Thermothielavioides terrestris (strain ATCC 38088 / NRRL 8126)</name>
    <name type="common">Thielavia terrestris</name>
    <dbReference type="NCBI Taxonomy" id="578455"/>
    <lineage>
        <taxon>Eukaryota</taxon>
        <taxon>Fungi</taxon>
        <taxon>Dikarya</taxon>
        <taxon>Ascomycota</taxon>
        <taxon>Pezizomycotina</taxon>
        <taxon>Sordariomycetes</taxon>
        <taxon>Sordariomycetidae</taxon>
        <taxon>Sordariales</taxon>
        <taxon>Chaetomiaceae</taxon>
        <taxon>Thermothielavioides</taxon>
        <taxon>Thermothielavioides terrestris</taxon>
    </lineage>
</organism>
<dbReference type="OrthoDB" id="432234at2759"/>
<evidence type="ECO:0000313" key="2">
    <source>
        <dbReference type="Proteomes" id="UP000008181"/>
    </source>
</evidence>
<protein>
    <submittedName>
        <fullName evidence="1">Uncharacterized protein</fullName>
    </submittedName>
</protein>
<dbReference type="KEGG" id="ttt:THITE_48913"/>
<feature type="non-terminal residue" evidence="1">
    <location>
        <position position="1"/>
    </location>
</feature>
<dbReference type="Proteomes" id="UP000008181">
    <property type="component" value="Chromosome 1"/>
</dbReference>
<proteinExistence type="predicted"/>